<keyword evidence="11" id="KW-1185">Reference proteome</keyword>
<reference evidence="10 11" key="1">
    <citation type="submission" date="2019-03" db="EMBL/GenBank/DDBJ databases">
        <title>Genomic Encyclopedia of Type Strains, Phase IV (KMG-IV): sequencing the most valuable type-strain genomes for metagenomic binning, comparative biology and taxonomic classification.</title>
        <authorList>
            <person name="Goeker M."/>
        </authorList>
    </citation>
    <scope>NUCLEOTIDE SEQUENCE [LARGE SCALE GENOMIC DNA]</scope>
    <source>
        <strain evidence="10 11">DSM 12121</strain>
    </source>
</reference>
<dbReference type="InterPro" id="IPR010827">
    <property type="entry name" value="BamA/TamA_POTRA"/>
</dbReference>
<evidence type="ECO:0000256" key="6">
    <source>
        <dbReference type="ARBA" id="ARBA00023237"/>
    </source>
</evidence>
<dbReference type="OrthoDB" id="9769707at2"/>
<feature type="domain" description="POTRA" evidence="9">
    <location>
        <begin position="136"/>
        <end position="199"/>
    </location>
</feature>
<evidence type="ECO:0000313" key="10">
    <source>
        <dbReference type="EMBL" id="TDN50338.1"/>
    </source>
</evidence>
<dbReference type="EMBL" id="SNVV01000009">
    <property type="protein sequence ID" value="TDN50338.1"/>
    <property type="molecule type" value="Genomic_DNA"/>
</dbReference>
<dbReference type="Gene3D" id="3.10.20.310">
    <property type="entry name" value="membrane protein fhac"/>
    <property type="match status" value="2"/>
</dbReference>
<evidence type="ECO:0000256" key="2">
    <source>
        <dbReference type="ARBA" id="ARBA00022452"/>
    </source>
</evidence>
<dbReference type="Pfam" id="PF01103">
    <property type="entry name" value="Omp85"/>
    <property type="match status" value="1"/>
</dbReference>
<dbReference type="AlphaFoldDB" id="A0A4R6E0Q1"/>
<gene>
    <name evidence="10" type="ORF">C7389_10928</name>
</gene>
<evidence type="ECO:0000259" key="9">
    <source>
        <dbReference type="Pfam" id="PF07244"/>
    </source>
</evidence>
<dbReference type="Proteomes" id="UP000295129">
    <property type="component" value="Unassembled WGS sequence"/>
</dbReference>
<dbReference type="PANTHER" id="PTHR12815">
    <property type="entry name" value="SORTING AND ASSEMBLY MACHINERY SAMM50 PROTEIN FAMILY MEMBER"/>
    <property type="match status" value="1"/>
</dbReference>
<evidence type="ECO:0000256" key="4">
    <source>
        <dbReference type="ARBA" id="ARBA00022729"/>
    </source>
</evidence>
<dbReference type="PANTHER" id="PTHR12815:SF47">
    <property type="entry name" value="TRANSLOCATION AND ASSEMBLY MODULE SUBUNIT TAMA"/>
    <property type="match status" value="1"/>
</dbReference>
<feature type="signal peptide" evidence="7">
    <location>
        <begin position="1"/>
        <end position="30"/>
    </location>
</feature>
<dbReference type="Pfam" id="PF07244">
    <property type="entry name" value="POTRA"/>
    <property type="match status" value="1"/>
</dbReference>
<evidence type="ECO:0000256" key="3">
    <source>
        <dbReference type="ARBA" id="ARBA00022692"/>
    </source>
</evidence>
<name>A0A4R6E0Q1_9RHOO</name>
<dbReference type="InterPro" id="IPR039910">
    <property type="entry name" value="D15-like"/>
</dbReference>
<dbReference type="InterPro" id="IPR000184">
    <property type="entry name" value="Bac_surfAg_D15"/>
</dbReference>
<keyword evidence="2" id="KW-1134">Transmembrane beta strand</keyword>
<dbReference type="Gene3D" id="2.40.160.50">
    <property type="entry name" value="membrane protein fhac: a member of the omp85/tpsb transporter family"/>
    <property type="match status" value="1"/>
</dbReference>
<protein>
    <submittedName>
        <fullName evidence="10">Autotransporter secretion outer membrane protein TamA</fullName>
    </submittedName>
</protein>
<sequence>MRGPAFLHGARTGLLALLCSTALVCGEAAAFEVVLEAPDELRALLQQHVRLLKQEEKVLPAAGPDRRALIRRTRREVSDLLATEGYFSPEIDIDQQDRERWRLRVAPGPRTTVRNVTLSFEGELADGAPERTARVAELRKGWRLPAGKPFRQGDWDGAKQALMDEVGARRYAAARVVQSRARVDAEAATVDLSVTVDSGPPFFLGPLEVSGLQALPGDFVARFSGLEVGAEYDRNALLTLQRTLQNAPQFASVVVDVERDAAKAAAVPVNVQVVEARSRRLGFGVGFSSNTGYRVETTYRDVNLWQRGWELSSGLRLEQRRQSAYADIFLPPERGHRDSIGALIDRSDLEGLKLENRAVGVARTTVRGDIETKLALRLQHEILEPDGAEKSTQNALTLNWTWVQRAVDDLLDPRAGNVLEFQIGGGSSIALAEQDFVRLYSRYVHYRPMGETDSLILRLEGGATLAKTREGIPQDFLFRAGGAQSVRGYAYQSLGVSEGDATVGGRYLGIASAEYVRWFRPAWGAAFFVDSGDAADSRESFRLHTGYGVGGRWRSPAGPLAVDLAWGQQDRRLRLHFGVAIAF</sequence>
<evidence type="ECO:0000256" key="7">
    <source>
        <dbReference type="SAM" id="SignalP"/>
    </source>
</evidence>
<evidence type="ECO:0000256" key="1">
    <source>
        <dbReference type="ARBA" id="ARBA00004370"/>
    </source>
</evidence>
<evidence type="ECO:0000313" key="11">
    <source>
        <dbReference type="Proteomes" id="UP000295129"/>
    </source>
</evidence>
<dbReference type="RefSeq" id="WP_133591508.1">
    <property type="nucleotide sequence ID" value="NZ_SNVV01000009.1"/>
</dbReference>
<evidence type="ECO:0000256" key="5">
    <source>
        <dbReference type="ARBA" id="ARBA00023136"/>
    </source>
</evidence>
<feature type="domain" description="Bacterial surface antigen (D15)" evidence="8">
    <location>
        <begin position="285"/>
        <end position="583"/>
    </location>
</feature>
<keyword evidence="4 7" id="KW-0732">Signal</keyword>
<comment type="subcellular location">
    <subcellularLocation>
        <location evidence="1">Membrane</location>
    </subcellularLocation>
</comment>
<dbReference type="GO" id="GO:0019867">
    <property type="term" value="C:outer membrane"/>
    <property type="evidence" value="ECO:0007669"/>
    <property type="project" value="InterPro"/>
</dbReference>
<organism evidence="10 11">
    <name type="scientific">Azoarcus indigens</name>
    <dbReference type="NCBI Taxonomy" id="29545"/>
    <lineage>
        <taxon>Bacteria</taxon>
        <taxon>Pseudomonadati</taxon>
        <taxon>Pseudomonadota</taxon>
        <taxon>Betaproteobacteria</taxon>
        <taxon>Rhodocyclales</taxon>
        <taxon>Zoogloeaceae</taxon>
        <taxon>Azoarcus</taxon>
    </lineage>
</organism>
<keyword evidence="3" id="KW-0812">Transmembrane</keyword>
<evidence type="ECO:0000259" key="8">
    <source>
        <dbReference type="Pfam" id="PF01103"/>
    </source>
</evidence>
<feature type="chain" id="PRO_5020364935" evidence="7">
    <location>
        <begin position="31"/>
        <end position="583"/>
    </location>
</feature>
<accession>A0A4R6E0Q1</accession>
<keyword evidence="5" id="KW-0472">Membrane</keyword>
<keyword evidence="6" id="KW-0998">Cell outer membrane</keyword>
<comment type="caution">
    <text evidence="10">The sequence shown here is derived from an EMBL/GenBank/DDBJ whole genome shotgun (WGS) entry which is preliminary data.</text>
</comment>
<proteinExistence type="predicted"/>